<keyword evidence="1" id="KW-0134">Cell wall</keyword>
<sequence length="222" mass="23120">TFAIRNGGSLLDVKLVWEGGKAEFYELASFHQALTEESVQSSKGEEQPPVLEVPEFTGGVNAAEAAVHGVPEYTGPLGTAGDQPAPTVEKLEFTGGVNAVEAAVHEVPEYTGPLGTAGDQPAPTVEKLDFTGGVNAVEATVHEVPEYTGPLGTAGDQPAPTVEKPEYKLNLSLLADTKTPEVKHDDQKELPATGESKADTALFLAGVSLALSALFIAKGKKE</sequence>
<evidence type="ECO:0000256" key="2">
    <source>
        <dbReference type="ARBA" id="ARBA00022525"/>
    </source>
</evidence>
<dbReference type="InterPro" id="IPR049964">
    <property type="entry name" value="NanA_rpt"/>
</dbReference>
<dbReference type="EMBL" id="JBHSOK010000008">
    <property type="protein sequence ID" value="MFC5680780.1"/>
    <property type="molecule type" value="Genomic_DNA"/>
</dbReference>
<name>A0ABW0Y4X0_9STRE</name>
<keyword evidence="3" id="KW-0732">Signal</keyword>
<dbReference type="NCBIfam" id="NF043031">
    <property type="entry name" value="SIALI-17"/>
    <property type="match status" value="3"/>
</dbReference>
<feature type="domain" description="Gram-positive cocci surface proteins LPxTG" evidence="5">
    <location>
        <begin position="190"/>
        <end position="222"/>
    </location>
</feature>
<evidence type="ECO:0000313" key="6">
    <source>
        <dbReference type="EMBL" id="MFC5680780.1"/>
    </source>
</evidence>
<feature type="non-terminal residue" evidence="6">
    <location>
        <position position="1"/>
    </location>
</feature>
<reference evidence="7" key="1">
    <citation type="journal article" date="2019" name="Int. J. Syst. Evol. Microbiol.">
        <title>The Global Catalogue of Microorganisms (GCM) 10K type strain sequencing project: providing services to taxonomists for standard genome sequencing and annotation.</title>
        <authorList>
            <consortium name="The Broad Institute Genomics Platform"/>
            <consortium name="The Broad Institute Genome Sequencing Center for Infectious Disease"/>
            <person name="Wu L."/>
            <person name="Ma J."/>
        </authorList>
    </citation>
    <scope>NUCLEOTIDE SEQUENCE [LARGE SCALE GENOMIC DNA]</scope>
    <source>
        <strain evidence="7">FCH23</strain>
    </source>
</reference>
<dbReference type="Pfam" id="PF00746">
    <property type="entry name" value="Gram_pos_anchor"/>
    <property type="match status" value="1"/>
</dbReference>
<dbReference type="Proteomes" id="UP001596069">
    <property type="component" value="Unassembled WGS sequence"/>
</dbReference>
<keyword evidence="4" id="KW-0572">Peptidoglycan-anchor</keyword>
<dbReference type="RefSeq" id="WP_380438284.1">
    <property type="nucleotide sequence ID" value="NZ_JBHSOK010000008.1"/>
</dbReference>
<dbReference type="PROSITE" id="PS50847">
    <property type="entry name" value="GRAM_POS_ANCHORING"/>
    <property type="match status" value="1"/>
</dbReference>
<evidence type="ECO:0000256" key="3">
    <source>
        <dbReference type="ARBA" id="ARBA00022729"/>
    </source>
</evidence>
<dbReference type="InterPro" id="IPR019931">
    <property type="entry name" value="LPXTG_anchor"/>
</dbReference>
<accession>A0ABW0Y4X0</accession>
<proteinExistence type="predicted"/>
<keyword evidence="2" id="KW-0964">Secreted</keyword>
<keyword evidence="7" id="KW-1185">Reference proteome</keyword>
<comment type="caution">
    <text evidence="6">The sequence shown here is derived from an EMBL/GenBank/DDBJ whole genome shotgun (WGS) entry which is preliminary data.</text>
</comment>
<organism evidence="6 7">
    <name type="scientific">Streptococcus downii</name>
    <dbReference type="NCBI Taxonomy" id="1968889"/>
    <lineage>
        <taxon>Bacteria</taxon>
        <taxon>Bacillati</taxon>
        <taxon>Bacillota</taxon>
        <taxon>Bacilli</taxon>
        <taxon>Lactobacillales</taxon>
        <taxon>Streptococcaceae</taxon>
        <taxon>Streptococcus</taxon>
    </lineage>
</organism>
<evidence type="ECO:0000259" key="5">
    <source>
        <dbReference type="PROSITE" id="PS50847"/>
    </source>
</evidence>
<evidence type="ECO:0000313" key="7">
    <source>
        <dbReference type="Proteomes" id="UP001596069"/>
    </source>
</evidence>
<dbReference type="NCBIfam" id="TIGR01167">
    <property type="entry name" value="LPXTG_anchor"/>
    <property type="match status" value="1"/>
</dbReference>
<evidence type="ECO:0000256" key="4">
    <source>
        <dbReference type="ARBA" id="ARBA00023088"/>
    </source>
</evidence>
<protein>
    <submittedName>
        <fullName evidence="6">SIALI-17 repeat-containing surface protein</fullName>
    </submittedName>
</protein>
<gene>
    <name evidence="6" type="ORF">ACFPTW_05725</name>
</gene>
<evidence type="ECO:0000256" key="1">
    <source>
        <dbReference type="ARBA" id="ARBA00022512"/>
    </source>
</evidence>